<feature type="compositionally biased region" description="Low complexity" evidence="1">
    <location>
        <begin position="105"/>
        <end position="115"/>
    </location>
</feature>
<feature type="region of interest" description="Disordered" evidence="1">
    <location>
        <begin position="153"/>
        <end position="192"/>
    </location>
</feature>
<proteinExistence type="predicted"/>
<keyword evidence="3" id="KW-1185">Reference proteome</keyword>
<feature type="region of interest" description="Disordered" evidence="1">
    <location>
        <begin position="76"/>
        <end position="119"/>
    </location>
</feature>
<organism evidence="2 3">
    <name type="scientific">Melipona bicolor</name>
    <dbReference type="NCBI Taxonomy" id="60889"/>
    <lineage>
        <taxon>Eukaryota</taxon>
        <taxon>Metazoa</taxon>
        <taxon>Ecdysozoa</taxon>
        <taxon>Arthropoda</taxon>
        <taxon>Hexapoda</taxon>
        <taxon>Insecta</taxon>
        <taxon>Pterygota</taxon>
        <taxon>Neoptera</taxon>
        <taxon>Endopterygota</taxon>
        <taxon>Hymenoptera</taxon>
        <taxon>Apocrita</taxon>
        <taxon>Aculeata</taxon>
        <taxon>Apoidea</taxon>
        <taxon>Anthophila</taxon>
        <taxon>Apidae</taxon>
        <taxon>Melipona</taxon>
    </lineage>
</organism>
<gene>
    <name evidence="2" type="ORF">K0M31_005476</name>
</gene>
<evidence type="ECO:0000313" key="2">
    <source>
        <dbReference type="EMBL" id="KAK1125943.1"/>
    </source>
</evidence>
<protein>
    <submittedName>
        <fullName evidence="2">Uncharacterized protein</fullName>
    </submittedName>
</protein>
<dbReference type="AlphaFoldDB" id="A0AA40KMK5"/>
<sequence length="192" mass="21975">MCVTQGVSGATDQDRRRTNFWECKVHGRTAICFGLFLRSPGINVSRFNTVDRGRWIDRVTERILGRVMMPRDARLRQPGETHTESKSVLLWDSPVIPNKKKKNNNKNGSLPTHLPTPLPLYRRKLREQQRQEQGGRAICSRRSSRIACRCPAPSSALLGENKTGRGWENSNGEEERRKKRRGGLNVTEKKKN</sequence>
<evidence type="ECO:0000256" key="1">
    <source>
        <dbReference type="SAM" id="MobiDB-lite"/>
    </source>
</evidence>
<dbReference type="EMBL" id="JAHYIQ010000015">
    <property type="protein sequence ID" value="KAK1125943.1"/>
    <property type="molecule type" value="Genomic_DNA"/>
</dbReference>
<comment type="caution">
    <text evidence="2">The sequence shown here is derived from an EMBL/GenBank/DDBJ whole genome shotgun (WGS) entry which is preliminary data.</text>
</comment>
<feature type="compositionally biased region" description="Basic and acidic residues" evidence="1">
    <location>
        <begin position="76"/>
        <end position="85"/>
    </location>
</feature>
<evidence type="ECO:0000313" key="3">
    <source>
        <dbReference type="Proteomes" id="UP001177670"/>
    </source>
</evidence>
<name>A0AA40KMK5_9HYME</name>
<reference evidence="2" key="1">
    <citation type="submission" date="2021-10" db="EMBL/GenBank/DDBJ databases">
        <title>Melipona bicolor Genome sequencing and assembly.</title>
        <authorList>
            <person name="Araujo N.S."/>
            <person name="Arias M.C."/>
        </authorList>
    </citation>
    <scope>NUCLEOTIDE SEQUENCE</scope>
    <source>
        <strain evidence="2">USP_2M_L1-L4_2017</strain>
        <tissue evidence="2">Whole body</tissue>
    </source>
</reference>
<dbReference type="Proteomes" id="UP001177670">
    <property type="component" value="Unassembled WGS sequence"/>
</dbReference>
<accession>A0AA40KMK5</accession>